<reference evidence="7 8" key="1">
    <citation type="journal article" date="2018" name="PLoS Genet.">
        <title>Population sequencing reveals clonal diversity and ancestral inbreeding in the grapevine cultivar Chardonnay.</title>
        <authorList>
            <person name="Roach M.J."/>
            <person name="Johnson D.L."/>
            <person name="Bohlmann J."/>
            <person name="van Vuuren H.J."/>
            <person name="Jones S.J."/>
            <person name="Pretorius I.S."/>
            <person name="Schmidt S.A."/>
            <person name="Borneman A.R."/>
        </authorList>
    </citation>
    <scope>NUCLEOTIDE SEQUENCE [LARGE SCALE GENOMIC DNA]</scope>
    <source>
        <strain evidence="8">cv. Chardonnay</strain>
        <tissue evidence="7">Leaf</tissue>
    </source>
</reference>
<comment type="caution">
    <text evidence="7">The sequence shown here is derived from an EMBL/GenBank/DDBJ whole genome shotgun (WGS) entry which is preliminary data.</text>
</comment>
<dbReference type="CDD" id="cd09272">
    <property type="entry name" value="RNase_HI_RT_Ty1"/>
    <property type="match status" value="1"/>
</dbReference>
<evidence type="ECO:0000313" key="8">
    <source>
        <dbReference type="Proteomes" id="UP000288805"/>
    </source>
</evidence>
<proteinExistence type="inferred from homology"/>
<gene>
    <name evidence="7" type="primary">SEC5B_5</name>
    <name evidence="7" type="ORF">CK203_018010</name>
</gene>
<evidence type="ECO:0000256" key="3">
    <source>
        <dbReference type="ARBA" id="ARBA00022483"/>
    </source>
</evidence>
<dbReference type="GO" id="GO:0006887">
    <property type="term" value="P:exocytosis"/>
    <property type="evidence" value="ECO:0007669"/>
    <property type="project" value="UniProtKB-KW"/>
</dbReference>
<keyword evidence="2 4" id="KW-0813">Transport</keyword>
<dbReference type="PANTHER" id="PTHR13043:SF1">
    <property type="entry name" value="EXOCYST COMPLEX COMPONENT 2"/>
    <property type="match status" value="1"/>
</dbReference>
<keyword evidence="3 4" id="KW-0268">Exocytosis</keyword>
<dbReference type="PANTHER" id="PTHR13043">
    <property type="entry name" value="EXOCYST COMPLEX COMPONENT SEC5"/>
    <property type="match status" value="1"/>
</dbReference>
<dbReference type="GO" id="GO:0000145">
    <property type="term" value="C:exocyst"/>
    <property type="evidence" value="ECO:0007669"/>
    <property type="project" value="UniProtKB-UniRule"/>
</dbReference>
<comment type="similarity">
    <text evidence="1 4">Belongs to the SEC5 family.</text>
</comment>
<accession>A0A438JVV5</accession>
<sequence>MKNFVTRISIISSILSIIPFKSTYGSGSYPVPYTSLMNPILVYDQLSNQINTRQQGNIRGIELENGPGNVEATEDDPDMEQVENVSNPLSSSDTLSPPKAMFDTDLDVPIAKGYTQTYDIDYQCGKPLYAHTIGMSHGSSSKNLKVFRLLMERDSCSLKMVTSQIKAYINTDWVGFLVDRRSMTGYCSFVGGNLIIWRSKKQAVMARSNAEVEFWVFAGAKPLLDKTLGILVEGLIDTFLSLFHENKTKDLRSLDANGFCQLMLELEYFETILHPYLTQDASESLKSLQGVLLEKATESVTESVENLGHHRRSTRGSEDALADDRQQVMSVSPDDLIALAQQFSSELLQAELERTRINTACFVESIPLDMVPEPAKAAYASFRDQ</sequence>
<dbReference type="InterPro" id="IPR039481">
    <property type="entry name" value="EXOC2/Sec5_N_dom"/>
</dbReference>
<evidence type="ECO:0000256" key="1">
    <source>
        <dbReference type="ARBA" id="ARBA00010578"/>
    </source>
</evidence>
<feature type="domain" description="Exocyst complex component EXOC2/Sec5 N-terminal" evidence="6">
    <location>
        <begin position="216"/>
        <end position="362"/>
    </location>
</feature>
<dbReference type="EMBL" id="QGNW01000025">
    <property type="protein sequence ID" value="RVX13093.1"/>
    <property type="molecule type" value="Genomic_DNA"/>
</dbReference>
<organism evidence="7 8">
    <name type="scientific">Vitis vinifera</name>
    <name type="common">Grape</name>
    <dbReference type="NCBI Taxonomy" id="29760"/>
    <lineage>
        <taxon>Eukaryota</taxon>
        <taxon>Viridiplantae</taxon>
        <taxon>Streptophyta</taxon>
        <taxon>Embryophyta</taxon>
        <taxon>Tracheophyta</taxon>
        <taxon>Spermatophyta</taxon>
        <taxon>Magnoliopsida</taxon>
        <taxon>eudicotyledons</taxon>
        <taxon>Gunneridae</taxon>
        <taxon>Pentapetalae</taxon>
        <taxon>rosids</taxon>
        <taxon>Vitales</taxon>
        <taxon>Vitaceae</taxon>
        <taxon>Viteae</taxon>
        <taxon>Vitis</taxon>
    </lineage>
</organism>
<dbReference type="Pfam" id="PF15469">
    <property type="entry name" value="Sec5"/>
    <property type="match status" value="1"/>
</dbReference>
<comment type="function">
    <text evidence="4">Component of the exocyst complex involved in the docking of exocytic vesicles with fusion sites on the plasma membrane.</text>
</comment>
<protein>
    <recommendedName>
        <fullName evidence="4">Exocyst complex component SEC5</fullName>
    </recommendedName>
</protein>
<dbReference type="GO" id="GO:0006893">
    <property type="term" value="P:Golgi to plasma membrane transport"/>
    <property type="evidence" value="ECO:0007669"/>
    <property type="project" value="UniProtKB-UniRule"/>
</dbReference>
<evidence type="ECO:0000313" key="7">
    <source>
        <dbReference type="EMBL" id="RVX13093.1"/>
    </source>
</evidence>
<evidence type="ECO:0000256" key="5">
    <source>
        <dbReference type="SAM" id="MobiDB-lite"/>
    </source>
</evidence>
<name>A0A438JVV5_VITVI</name>
<feature type="compositionally biased region" description="Polar residues" evidence="5">
    <location>
        <begin position="83"/>
        <end position="95"/>
    </location>
</feature>
<evidence type="ECO:0000256" key="2">
    <source>
        <dbReference type="ARBA" id="ARBA00022448"/>
    </source>
</evidence>
<feature type="compositionally biased region" description="Acidic residues" evidence="5">
    <location>
        <begin position="72"/>
        <end position="81"/>
    </location>
</feature>
<dbReference type="OrthoDB" id="26242at2759"/>
<feature type="region of interest" description="Disordered" evidence="5">
    <location>
        <begin position="60"/>
        <end position="96"/>
    </location>
</feature>
<dbReference type="InterPro" id="IPR029175">
    <property type="entry name" value="EXOC2/Sec5"/>
</dbReference>
<dbReference type="GO" id="GO:0015031">
    <property type="term" value="P:protein transport"/>
    <property type="evidence" value="ECO:0007669"/>
    <property type="project" value="UniProtKB-KW"/>
</dbReference>
<dbReference type="AlphaFoldDB" id="A0A438JVV5"/>
<feature type="region of interest" description="Disordered" evidence="5">
    <location>
        <begin position="303"/>
        <end position="322"/>
    </location>
</feature>
<keyword evidence="4" id="KW-0653">Protein transport</keyword>
<evidence type="ECO:0000256" key="4">
    <source>
        <dbReference type="RuleBase" id="RU365069"/>
    </source>
</evidence>
<evidence type="ECO:0000259" key="6">
    <source>
        <dbReference type="Pfam" id="PF15469"/>
    </source>
</evidence>
<comment type="subunit">
    <text evidence="4">Component of the exocyst complex.</text>
</comment>
<dbReference type="Proteomes" id="UP000288805">
    <property type="component" value="Unassembled WGS sequence"/>
</dbReference>